<sequence length="302" mass="34388">MLDDLDLFRYAYYSPQRLCFFTKVRQENRMTFIDTSASLLRCVFALTLAAFLVVLSMQSLEQLDLFRYAYYSPQRLCFFTKIRKENRMTFIDTSASLLRCVFALTLAAFLVVLSMNIRSCALFRGNHTLSLEHLILLMLSTFFGRSHSIPGAQASAYRSLAVVSWMLGMFFLGNYVQSSITAIRVAPRALPPIRTLDQLRPYAENCVLSACVDKLWADILLQMHGMLSEVDFPMSRMVLVCKDMQYGDDSRCYQEALRSTHFALSSCNDEEVTVASQLGLVPSDNICTFLQVAAIHKFNPIR</sequence>
<comment type="caution">
    <text evidence="1">The sequence shown here is derived from an EMBL/GenBank/DDBJ whole genome shotgun (WGS) entry which is preliminary data.</text>
</comment>
<dbReference type="Proteomes" id="UP000821845">
    <property type="component" value="Chromosome 3"/>
</dbReference>
<dbReference type="EMBL" id="CM023483">
    <property type="protein sequence ID" value="KAH6936597.1"/>
    <property type="molecule type" value="Genomic_DNA"/>
</dbReference>
<accession>A0ACB7SRB5</accession>
<gene>
    <name evidence="1" type="ORF">HPB50_019782</name>
</gene>
<protein>
    <submittedName>
        <fullName evidence="1">Uncharacterized protein</fullName>
    </submittedName>
</protein>
<name>A0ACB7SRB5_HYAAI</name>
<evidence type="ECO:0000313" key="1">
    <source>
        <dbReference type="EMBL" id="KAH6936597.1"/>
    </source>
</evidence>
<proteinExistence type="predicted"/>
<evidence type="ECO:0000313" key="2">
    <source>
        <dbReference type="Proteomes" id="UP000821845"/>
    </source>
</evidence>
<keyword evidence="2" id="KW-1185">Reference proteome</keyword>
<reference evidence="1" key="1">
    <citation type="submission" date="2020-05" db="EMBL/GenBank/DDBJ databases">
        <title>Large-scale comparative analyses of tick genomes elucidate their genetic diversity and vector capacities.</title>
        <authorList>
            <person name="Jia N."/>
            <person name="Wang J."/>
            <person name="Shi W."/>
            <person name="Du L."/>
            <person name="Sun Y."/>
            <person name="Zhan W."/>
            <person name="Jiang J."/>
            <person name="Wang Q."/>
            <person name="Zhang B."/>
            <person name="Ji P."/>
            <person name="Sakyi L.B."/>
            <person name="Cui X."/>
            <person name="Yuan T."/>
            <person name="Jiang B."/>
            <person name="Yang W."/>
            <person name="Lam T.T.-Y."/>
            <person name="Chang Q."/>
            <person name="Ding S."/>
            <person name="Wang X."/>
            <person name="Zhu J."/>
            <person name="Ruan X."/>
            <person name="Zhao L."/>
            <person name="Wei J."/>
            <person name="Que T."/>
            <person name="Du C."/>
            <person name="Cheng J."/>
            <person name="Dai P."/>
            <person name="Han X."/>
            <person name="Huang E."/>
            <person name="Gao Y."/>
            <person name="Liu J."/>
            <person name="Shao H."/>
            <person name="Ye R."/>
            <person name="Li L."/>
            <person name="Wei W."/>
            <person name="Wang X."/>
            <person name="Wang C."/>
            <person name="Yang T."/>
            <person name="Huo Q."/>
            <person name="Li W."/>
            <person name="Guo W."/>
            <person name="Chen H."/>
            <person name="Zhou L."/>
            <person name="Ni X."/>
            <person name="Tian J."/>
            <person name="Zhou Y."/>
            <person name="Sheng Y."/>
            <person name="Liu T."/>
            <person name="Pan Y."/>
            <person name="Xia L."/>
            <person name="Li J."/>
            <person name="Zhao F."/>
            <person name="Cao W."/>
        </authorList>
    </citation>
    <scope>NUCLEOTIDE SEQUENCE</scope>
    <source>
        <strain evidence="1">Hyas-2018</strain>
    </source>
</reference>
<organism evidence="1 2">
    <name type="scientific">Hyalomma asiaticum</name>
    <name type="common">Tick</name>
    <dbReference type="NCBI Taxonomy" id="266040"/>
    <lineage>
        <taxon>Eukaryota</taxon>
        <taxon>Metazoa</taxon>
        <taxon>Ecdysozoa</taxon>
        <taxon>Arthropoda</taxon>
        <taxon>Chelicerata</taxon>
        <taxon>Arachnida</taxon>
        <taxon>Acari</taxon>
        <taxon>Parasitiformes</taxon>
        <taxon>Ixodida</taxon>
        <taxon>Ixodoidea</taxon>
        <taxon>Ixodidae</taxon>
        <taxon>Hyalomminae</taxon>
        <taxon>Hyalomma</taxon>
    </lineage>
</organism>